<name>A0A7C1JN29_9CHLR</name>
<dbReference type="GO" id="GO:0008855">
    <property type="term" value="F:exodeoxyribonuclease VII activity"/>
    <property type="evidence" value="ECO:0007669"/>
    <property type="project" value="UniProtKB-UniRule"/>
</dbReference>
<dbReference type="SUPFAM" id="SSF116842">
    <property type="entry name" value="XseB-like"/>
    <property type="match status" value="1"/>
</dbReference>
<dbReference type="PANTHER" id="PTHR34137">
    <property type="entry name" value="EXODEOXYRIBONUCLEASE 7 SMALL SUBUNIT"/>
    <property type="match status" value="1"/>
</dbReference>
<organism evidence="7">
    <name type="scientific">Caldilinea aerophila</name>
    <dbReference type="NCBI Taxonomy" id="133453"/>
    <lineage>
        <taxon>Bacteria</taxon>
        <taxon>Bacillati</taxon>
        <taxon>Chloroflexota</taxon>
        <taxon>Caldilineae</taxon>
        <taxon>Caldilineales</taxon>
        <taxon>Caldilineaceae</taxon>
        <taxon>Caldilinea</taxon>
    </lineage>
</organism>
<comment type="function">
    <text evidence="6">Bidirectionally degrades single-stranded DNA into large acid-insoluble oligonucleotides, which are then degraded further into small acid-soluble oligonucleotides.</text>
</comment>
<dbReference type="EMBL" id="DSMG01000190">
    <property type="protein sequence ID" value="HDX33362.1"/>
    <property type="molecule type" value="Genomic_DNA"/>
</dbReference>
<dbReference type="InterPro" id="IPR003761">
    <property type="entry name" value="Exonuc_VII_S"/>
</dbReference>
<sequence length="86" mass="9795">MSEISVSKNSVQIDASLSYDAALAQLERILDRLESGDLPLEETLRLYEEGALLAKLCAARLDEAELRVRRWQEGNQTAPFDEWRET</sequence>
<comment type="catalytic activity">
    <reaction evidence="6">
        <text>Exonucleolytic cleavage in either 5'- to 3'- or 3'- to 5'-direction to yield nucleoside 5'-phosphates.</text>
        <dbReference type="EC" id="3.1.11.6"/>
    </reaction>
</comment>
<evidence type="ECO:0000256" key="2">
    <source>
        <dbReference type="ARBA" id="ARBA00022490"/>
    </source>
</evidence>
<evidence type="ECO:0000256" key="5">
    <source>
        <dbReference type="ARBA" id="ARBA00022839"/>
    </source>
</evidence>
<dbReference type="GO" id="GO:0005829">
    <property type="term" value="C:cytosol"/>
    <property type="evidence" value="ECO:0007669"/>
    <property type="project" value="TreeGrafter"/>
</dbReference>
<dbReference type="Pfam" id="PF02609">
    <property type="entry name" value="Exonuc_VII_S"/>
    <property type="match status" value="1"/>
</dbReference>
<protein>
    <recommendedName>
        <fullName evidence="6">Exodeoxyribonuclease 7 small subunit</fullName>
        <ecNumber evidence="6">3.1.11.6</ecNumber>
    </recommendedName>
    <alternativeName>
        <fullName evidence="6">Exodeoxyribonuclease VII small subunit</fullName>
        <shortName evidence="6">Exonuclease VII small subunit</shortName>
    </alternativeName>
</protein>
<comment type="caution">
    <text evidence="7">The sequence shown here is derived from an EMBL/GenBank/DDBJ whole genome shotgun (WGS) entry which is preliminary data.</text>
</comment>
<evidence type="ECO:0000256" key="6">
    <source>
        <dbReference type="HAMAP-Rule" id="MF_00337"/>
    </source>
</evidence>
<dbReference type="Gene3D" id="1.10.287.1040">
    <property type="entry name" value="Exonuclease VII, small subunit"/>
    <property type="match status" value="1"/>
</dbReference>
<dbReference type="HAMAP" id="MF_00337">
    <property type="entry name" value="Exonuc_7_S"/>
    <property type="match status" value="1"/>
</dbReference>
<evidence type="ECO:0000313" key="7">
    <source>
        <dbReference type="EMBL" id="HDX33362.1"/>
    </source>
</evidence>
<keyword evidence="5 6" id="KW-0269">Exonuclease</keyword>
<evidence type="ECO:0000256" key="3">
    <source>
        <dbReference type="ARBA" id="ARBA00022722"/>
    </source>
</evidence>
<keyword evidence="3 6" id="KW-0540">Nuclease</keyword>
<evidence type="ECO:0000256" key="4">
    <source>
        <dbReference type="ARBA" id="ARBA00022801"/>
    </source>
</evidence>
<evidence type="ECO:0000256" key="1">
    <source>
        <dbReference type="ARBA" id="ARBA00009998"/>
    </source>
</evidence>
<dbReference type="GO" id="GO:0006308">
    <property type="term" value="P:DNA catabolic process"/>
    <property type="evidence" value="ECO:0007669"/>
    <property type="project" value="UniProtKB-UniRule"/>
</dbReference>
<keyword evidence="4 6" id="KW-0378">Hydrolase</keyword>
<comment type="similarity">
    <text evidence="1 6">Belongs to the XseB family.</text>
</comment>
<proteinExistence type="inferred from homology"/>
<dbReference type="AlphaFoldDB" id="A0A7C1JN29"/>
<reference evidence="7" key="1">
    <citation type="journal article" date="2020" name="mSystems">
        <title>Genome- and Community-Level Interaction Insights into Carbon Utilization and Element Cycling Functions of Hydrothermarchaeota in Hydrothermal Sediment.</title>
        <authorList>
            <person name="Zhou Z."/>
            <person name="Liu Y."/>
            <person name="Xu W."/>
            <person name="Pan J."/>
            <person name="Luo Z.H."/>
            <person name="Li M."/>
        </authorList>
    </citation>
    <scope>NUCLEOTIDE SEQUENCE [LARGE SCALE GENOMIC DNA]</scope>
    <source>
        <strain evidence="7">SpSt-289</strain>
    </source>
</reference>
<dbReference type="EC" id="3.1.11.6" evidence="6"/>
<accession>A0A7C1JN29</accession>
<dbReference type="PANTHER" id="PTHR34137:SF1">
    <property type="entry name" value="EXODEOXYRIBONUCLEASE 7 SMALL SUBUNIT"/>
    <property type="match status" value="1"/>
</dbReference>
<dbReference type="NCBIfam" id="TIGR01280">
    <property type="entry name" value="xseB"/>
    <property type="match status" value="1"/>
</dbReference>
<dbReference type="GO" id="GO:0009318">
    <property type="term" value="C:exodeoxyribonuclease VII complex"/>
    <property type="evidence" value="ECO:0007669"/>
    <property type="project" value="UniProtKB-UniRule"/>
</dbReference>
<dbReference type="InterPro" id="IPR037004">
    <property type="entry name" value="Exonuc_VII_ssu_sf"/>
</dbReference>
<gene>
    <name evidence="6 7" type="primary">xseB</name>
    <name evidence="7" type="ORF">ENQ20_18045</name>
</gene>
<comment type="subunit">
    <text evidence="6">Heterooligomer composed of large and small subunits.</text>
</comment>
<keyword evidence="2 6" id="KW-0963">Cytoplasm</keyword>
<comment type="subcellular location">
    <subcellularLocation>
        <location evidence="6">Cytoplasm</location>
    </subcellularLocation>
</comment>